<sequence>MEDAVKRFVWPALKTLIAVVVAVALVKIAFFPSHSNGTSADISPGYAADVKTATVTTGSISNTVSVKGHIVQDATVEVQADLAGVVDSVAVEKDSQVSAGDPLLYIKHSESQPPTTKTDESGNVTQTPTEDKVTWSTIYAPVSGTVNPKVIKQQETGVGVVVATITPSTYSATGTVSAAQQYRLTNAPTAATLTPEGGPAPFQCNSLKVGTKASTSTTTGGDGSTTTTSGDGTSVEMRCAVPGDQKVFAGMPVTISVDAGSASDTLMVPVTAVEGKVGSGFVWLVPESGDTSKAVKTAVKLGITDGTNIQITAGLKADQQVLQFVPNKDTRRTGTPDTCEPDNSACYDSEGKEIL</sequence>
<dbReference type="Proteomes" id="UP000186471">
    <property type="component" value="Unassembled WGS sequence"/>
</dbReference>
<feature type="compositionally biased region" description="Low complexity" evidence="1">
    <location>
        <begin position="214"/>
        <end position="234"/>
    </location>
</feature>
<protein>
    <submittedName>
        <fullName evidence="5">Biotin-requiring enzyme</fullName>
    </submittedName>
</protein>
<dbReference type="RefSeq" id="WP_075249805.1">
    <property type="nucleotide sequence ID" value="NZ_MSGO01000038.1"/>
</dbReference>
<keyword evidence="2" id="KW-1133">Transmembrane helix</keyword>
<dbReference type="GO" id="GO:1990281">
    <property type="term" value="C:efflux pump complex"/>
    <property type="evidence" value="ECO:0007669"/>
    <property type="project" value="TreeGrafter"/>
</dbReference>
<feature type="transmembrane region" description="Helical" evidence="2">
    <location>
        <begin position="12"/>
        <end position="31"/>
    </location>
</feature>
<dbReference type="Proteomes" id="UP000185736">
    <property type="component" value="Unassembled WGS sequence"/>
</dbReference>
<feature type="region of interest" description="Disordered" evidence="1">
    <location>
        <begin position="212"/>
        <end position="235"/>
    </location>
</feature>
<evidence type="ECO:0000313" key="7">
    <source>
        <dbReference type="Proteomes" id="UP000186471"/>
    </source>
</evidence>
<evidence type="ECO:0000259" key="3">
    <source>
        <dbReference type="Pfam" id="PF25967"/>
    </source>
</evidence>
<feature type="compositionally biased region" description="Polar residues" evidence="1">
    <location>
        <begin position="111"/>
        <end position="128"/>
    </location>
</feature>
<evidence type="ECO:0000313" key="6">
    <source>
        <dbReference type="Proteomes" id="UP000185736"/>
    </source>
</evidence>
<dbReference type="PANTHER" id="PTHR30469:SF15">
    <property type="entry name" value="HLYD FAMILY OF SECRETION PROTEINS"/>
    <property type="match status" value="1"/>
</dbReference>
<dbReference type="InterPro" id="IPR058627">
    <property type="entry name" value="MdtA-like_C"/>
</dbReference>
<feature type="region of interest" description="Disordered" evidence="1">
    <location>
        <begin position="107"/>
        <end position="130"/>
    </location>
</feature>
<evidence type="ECO:0000313" key="5">
    <source>
        <dbReference type="EMBL" id="OLO47551.1"/>
    </source>
</evidence>
<gene>
    <name evidence="5" type="ORF">BKH31_04095</name>
    <name evidence="4" type="ORF">BKH32_09570</name>
</gene>
<evidence type="ECO:0000313" key="4">
    <source>
        <dbReference type="EMBL" id="OLL14340.1"/>
    </source>
</evidence>
<reference evidence="6 7" key="1">
    <citation type="submission" date="2016-12" db="EMBL/GenBank/DDBJ databases">
        <title>Genomic comparison of strains in the 'Actinomyces naeslundii' group.</title>
        <authorList>
            <person name="Mughal S.R."/>
            <person name="Do T."/>
            <person name="Gilbert S.C."/>
            <person name="Witherden E.A."/>
            <person name="Didelot X."/>
            <person name="Beighton D."/>
        </authorList>
    </citation>
    <scope>NUCLEOTIDE SEQUENCE [LARGE SCALE GENOMIC DNA]</scope>
    <source>
        <strain evidence="5 7">R21091</strain>
        <strain evidence="4 6">S64C</strain>
    </source>
</reference>
<dbReference type="Gene3D" id="2.40.50.100">
    <property type="match status" value="1"/>
</dbReference>
<evidence type="ECO:0000256" key="1">
    <source>
        <dbReference type="SAM" id="MobiDB-lite"/>
    </source>
</evidence>
<dbReference type="GO" id="GO:0015562">
    <property type="term" value="F:efflux transmembrane transporter activity"/>
    <property type="evidence" value="ECO:0007669"/>
    <property type="project" value="TreeGrafter"/>
</dbReference>
<keyword evidence="2" id="KW-0472">Membrane</keyword>
<dbReference type="EMBL" id="MSKK01000013">
    <property type="protein sequence ID" value="OLO47551.1"/>
    <property type="molecule type" value="Genomic_DNA"/>
</dbReference>
<dbReference type="AlphaFoldDB" id="A0A1Q8VHJ6"/>
<feature type="domain" description="Multidrug resistance protein MdtA-like C-terminal permuted SH3" evidence="3">
    <location>
        <begin position="266"/>
        <end position="321"/>
    </location>
</feature>
<evidence type="ECO:0000256" key="2">
    <source>
        <dbReference type="SAM" id="Phobius"/>
    </source>
</evidence>
<dbReference type="Gene3D" id="2.40.420.20">
    <property type="match status" value="1"/>
</dbReference>
<comment type="caution">
    <text evidence="5">The sequence shown here is derived from an EMBL/GenBank/DDBJ whole genome shotgun (WGS) entry which is preliminary data.</text>
</comment>
<keyword evidence="2" id="KW-0812">Transmembrane</keyword>
<dbReference type="OrthoDB" id="4401807at2"/>
<accession>A0A1Q8VHJ6</accession>
<dbReference type="EMBL" id="MSGO01000038">
    <property type="protein sequence ID" value="OLL14340.1"/>
    <property type="molecule type" value="Genomic_DNA"/>
</dbReference>
<name>A0A1Q8VHJ6_9ACTO</name>
<dbReference type="PANTHER" id="PTHR30469">
    <property type="entry name" value="MULTIDRUG RESISTANCE PROTEIN MDTA"/>
    <property type="match status" value="1"/>
</dbReference>
<organism evidence="5 7">
    <name type="scientific">Actinomyces oris</name>
    <dbReference type="NCBI Taxonomy" id="544580"/>
    <lineage>
        <taxon>Bacteria</taxon>
        <taxon>Bacillati</taxon>
        <taxon>Actinomycetota</taxon>
        <taxon>Actinomycetes</taxon>
        <taxon>Actinomycetales</taxon>
        <taxon>Actinomycetaceae</taxon>
        <taxon>Actinomyces</taxon>
    </lineage>
</organism>
<dbReference type="Pfam" id="PF25967">
    <property type="entry name" value="RND-MFP_C"/>
    <property type="match status" value="1"/>
</dbReference>
<proteinExistence type="predicted"/>